<dbReference type="OrthoDB" id="5555605at2"/>
<dbReference type="InterPro" id="IPR007452">
    <property type="entry name" value="TamB_C"/>
</dbReference>
<dbReference type="GO" id="GO:0005886">
    <property type="term" value="C:plasma membrane"/>
    <property type="evidence" value="ECO:0007669"/>
    <property type="project" value="InterPro"/>
</dbReference>
<evidence type="ECO:0000256" key="1">
    <source>
        <dbReference type="ARBA" id="ARBA00004167"/>
    </source>
</evidence>
<keyword evidence="2" id="KW-0812">Transmembrane</keyword>
<keyword evidence="4" id="KW-0472">Membrane</keyword>
<keyword evidence="7" id="KW-1185">Reference proteome</keyword>
<dbReference type="PANTHER" id="PTHR36985:SF1">
    <property type="entry name" value="TRANSLOCATION AND ASSEMBLY MODULE SUBUNIT TAMB"/>
    <property type="match status" value="1"/>
</dbReference>
<proteinExistence type="predicted"/>
<reference evidence="6 7" key="1">
    <citation type="submission" date="2018-07" db="EMBL/GenBank/DDBJ databases">
        <title>Halioglobus sp. genome submission.</title>
        <authorList>
            <person name="Ye M.-Q."/>
            <person name="Du Z.-J."/>
        </authorList>
    </citation>
    <scope>NUCLEOTIDE SEQUENCE [LARGE SCALE GENOMIC DNA]</scope>
    <source>
        <strain evidence="6 7">U0301</strain>
    </source>
</reference>
<evidence type="ECO:0000256" key="4">
    <source>
        <dbReference type="ARBA" id="ARBA00023136"/>
    </source>
</evidence>
<dbReference type="EMBL" id="QRAN01000002">
    <property type="protein sequence ID" value="RLQ23291.1"/>
    <property type="molecule type" value="Genomic_DNA"/>
</dbReference>
<feature type="domain" description="Translocation and assembly module TamB C-terminal" evidence="5">
    <location>
        <begin position="873"/>
        <end position="1126"/>
    </location>
</feature>
<dbReference type="PANTHER" id="PTHR36985">
    <property type="entry name" value="TRANSLOCATION AND ASSEMBLY MODULE SUBUNIT TAMB"/>
    <property type="match status" value="1"/>
</dbReference>
<dbReference type="RefSeq" id="WP_117952469.1">
    <property type="nucleotide sequence ID" value="NZ_QRAN01000002.1"/>
</dbReference>
<dbReference type="GO" id="GO:0009306">
    <property type="term" value="P:protein secretion"/>
    <property type="evidence" value="ECO:0007669"/>
    <property type="project" value="InterPro"/>
</dbReference>
<dbReference type="GO" id="GO:0097347">
    <property type="term" value="C:TAM protein secretion complex"/>
    <property type="evidence" value="ECO:0007669"/>
    <property type="project" value="TreeGrafter"/>
</dbReference>
<evidence type="ECO:0000259" key="5">
    <source>
        <dbReference type="Pfam" id="PF04357"/>
    </source>
</evidence>
<name>A0A3L7E498_9GAMM</name>
<protein>
    <recommendedName>
        <fullName evidence="5">Translocation and assembly module TamB C-terminal domain-containing protein</fullName>
    </recommendedName>
</protein>
<gene>
    <name evidence="6" type="ORF">DWB85_01690</name>
</gene>
<evidence type="ECO:0000256" key="2">
    <source>
        <dbReference type="ARBA" id="ARBA00022692"/>
    </source>
</evidence>
<keyword evidence="3" id="KW-1133">Transmembrane helix</keyword>
<accession>A0A3L7E498</accession>
<comment type="caution">
    <text evidence="6">The sequence shown here is derived from an EMBL/GenBank/DDBJ whole genome shotgun (WGS) entry which is preliminary data.</text>
</comment>
<evidence type="ECO:0000256" key="3">
    <source>
        <dbReference type="ARBA" id="ARBA00022989"/>
    </source>
</evidence>
<organism evidence="6 7">
    <name type="scientific">Seongchinamella sediminis</name>
    <dbReference type="NCBI Taxonomy" id="2283635"/>
    <lineage>
        <taxon>Bacteria</taxon>
        <taxon>Pseudomonadati</taxon>
        <taxon>Pseudomonadota</taxon>
        <taxon>Gammaproteobacteria</taxon>
        <taxon>Cellvibrionales</taxon>
        <taxon>Halieaceae</taxon>
        <taxon>Seongchinamella</taxon>
    </lineage>
</organism>
<comment type="subcellular location">
    <subcellularLocation>
        <location evidence="1">Membrane</location>
        <topology evidence="1">Single-pass membrane protein</topology>
    </subcellularLocation>
</comment>
<dbReference type="AlphaFoldDB" id="A0A3L7E498"/>
<dbReference type="Pfam" id="PF04357">
    <property type="entry name" value="TamB"/>
    <property type="match status" value="1"/>
</dbReference>
<evidence type="ECO:0000313" key="6">
    <source>
        <dbReference type="EMBL" id="RLQ23291.1"/>
    </source>
</evidence>
<evidence type="ECO:0000313" key="7">
    <source>
        <dbReference type="Proteomes" id="UP000265509"/>
    </source>
</evidence>
<sequence>MLPKALKLALATLALLLLLVLAGALAVFGLLATEPGTALLARQAGHYLGETVSWQRVDGTLTGPLRISGLHFRQPGTELRAAQLQLDWRPGALLRGRLDIASLRAEGVDLVLSASASEEPGAAFDPSTIAAPVDIFLRELKVNRLSVTRDGTSQAIDSLQLAASLIGPALVVERFQLRAPQGQLDLRASTRLHTRMPLDLHSTWTFTAGESAPLSGEAGLEGTISWADRIGFALNYSLLADGLQALQPELPASAQVAGGIAGRYAGDRLELDSLTLDQRESGLALAISATVDKLASAAPGIDATLQWTGLRWPLQGDSAALASPAGRLQLAGALDDYRLQLALDLAGAAIPAGSWEASASGDLSQLQLASLQGQLLAGEVLLSGQLGWADAIRWQLQLAAADINPAGMAPELPGRLAALLSTQGVMSEGSPLQAEFAIEHVRGELAGYPLALSGTGSVLGEALQLHTLQLDSGRNGLTARGRLSAESLDLDWQLRALAPGELLAGAGGQLSGEGTLSGSAEAPLVSGRFSGSQLQLDTLAAETLDLDIKAGLQPGDRLRLRLAVGPVRDAGSALLQSLSLEADGSNREHRLALALATPSGQLRATLQGGLGEAMDSWQGALQSLRADSADYGSWQLAERSELALSATAARLATSCLARIDGPGRACVGGNWSPAAGSDLAVSLSALPLGLIQPAVTADINAKLQGRLATDGGLRAEGKLTLSPGLITLAESKRALAHGGGEMELRIDGEGLAATLAFAAPENGRLDADLRLPALSAIPLAEEQPLAGHIRASLPDLSGAAAWVPELAASGGAIAADLQLAGSLADPRLQGYVKLDNGRADIPLAGLQLRDIALELASAATAPDTLALNGSLRSGKGLVTLGGRVDLSQGSLQLALEGDNVLAYNTGDARLWLSPDMQVSWLQDTLTLRGEVFVPRAEITPQLELSPAMVMADGEQADTSGQAIAPSQDVVIVSGQLAGMEDSAATAPFRIDNQLRLRLGDAVNVNALGFIGRLSGDVLFTNTPEQTELVPIANGKLSVEDGTFRSFGQDLDIRTGELLFNNRPATEPEINLRAVRWIDNDPQVTSAGILLTGPITTPTMELFSRPQLETSEVQSYLITGRSTRDRSSVLSIGTYVSPRIYVGYGYNTLEKTSEFNSLFTITPRYGVGLNAGEADSNLNMTFSYEH</sequence>
<dbReference type="Proteomes" id="UP000265509">
    <property type="component" value="Unassembled WGS sequence"/>
</dbReference>